<evidence type="ECO:0000313" key="2">
    <source>
        <dbReference type="EMBL" id="CAG9563882.1"/>
    </source>
</evidence>
<accession>A0A8J2QMX6</accession>
<sequence>MGLSSPRSESLSASAMAYAGTGNASVANGVGARCVAYCSVMRTECSLSVSATVASPRTSPKTPPRGVSRHGEST</sequence>
<gene>
    <name evidence="2" type="ORF">DCHRY22_LOCUS4957</name>
</gene>
<evidence type="ECO:0000256" key="1">
    <source>
        <dbReference type="SAM" id="MobiDB-lite"/>
    </source>
</evidence>
<dbReference type="Proteomes" id="UP000789524">
    <property type="component" value="Unassembled WGS sequence"/>
</dbReference>
<feature type="region of interest" description="Disordered" evidence="1">
    <location>
        <begin position="50"/>
        <end position="74"/>
    </location>
</feature>
<proteinExistence type="predicted"/>
<keyword evidence="3" id="KW-1185">Reference proteome</keyword>
<reference evidence="2" key="1">
    <citation type="submission" date="2021-09" db="EMBL/GenBank/DDBJ databases">
        <authorList>
            <person name="Martin H S."/>
        </authorList>
    </citation>
    <scope>NUCLEOTIDE SEQUENCE</scope>
</reference>
<dbReference type="AlphaFoldDB" id="A0A8J2QMX6"/>
<feature type="compositionally biased region" description="Polar residues" evidence="1">
    <location>
        <begin position="50"/>
        <end position="60"/>
    </location>
</feature>
<protein>
    <submittedName>
        <fullName evidence="2">(African queen) hypothetical protein</fullName>
    </submittedName>
</protein>
<name>A0A8J2QMX6_9NEOP</name>
<evidence type="ECO:0000313" key="3">
    <source>
        <dbReference type="Proteomes" id="UP000789524"/>
    </source>
</evidence>
<organism evidence="2 3">
    <name type="scientific">Danaus chrysippus</name>
    <name type="common">African queen</name>
    <dbReference type="NCBI Taxonomy" id="151541"/>
    <lineage>
        <taxon>Eukaryota</taxon>
        <taxon>Metazoa</taxon>
        <taxon>Ecdysozoa</taxon>
        <taxon>Arthropoda</taxon>
        <taxon>Hexapoda</taxon>
        <taxon>Insecta</taxon>
        <taxon>Pterygota</taxon>
        <taxon>Neoptera</taxon>
        <taxon>Endopterygota</taxon>
        <taxon>Lepidoptera</taxon>
        <taxon>Glossata</taxon>
        <taxon>Ditrysia</taxon>
        <taxon>Papilionoidea</taxon>
        <taxon>Nymphalidae</taxon>
        <taxon>Danainae</taxon>
        <taxon>Danaini</taxon>
        <taxon>Danaina</taxon>
        <taxon>Danaus</taxon>
        <taxon>Anosia</taxon>
    </lineage>
</organism>
<dbReference type="EMBL" id="CAKASE010000050">
    <property type="protein sequence ID" value="CAG9563882.1"/>
    <property type="molecule type" value="Genomic_DNA"/>
</dbReference>
<comment type="caution">
    <text evidence="2">The sequence shown here is derived from an EMBL/GenBank/DDBJ whole genome shotgun (WGS) entry which is preliminary data.</text>
</comment>